<organism evidence="2 3">
    <name type="scientific">Trichinella pseudospiralis</name>
    <name type="common">Parasitic roundworm</name>
    <dbReference type="NCBI Taxonomy" id="6337"/>
    <lineage>
        <taxon>Eukaryota</taxon>
        <taxon>Metazoa</taxon>
        <taxon>Ecdysozoa</taxon>
        <taxon>Nematoda</taxon>
        <taxon>Enoplea</taxon>
        <taxon>Dorylaimia</taxon>
        <taxon>Trichinellida</taxon>
        <taxon>Trichinellidae</taxon>
        <taxon>Trichinella</taxon>
    </lineage>
</organism>
<evidence type="ECO:0000313" key="2">
    <source>
        <dbReference type="EMBL" id="KRX85864.1"/>
    </source>
</evidence>
<evidence type="ECO:0000256" key="1">
    <source>
        <dbReference type="SAM" id="MobiDB-lite"/>
    </source>
</evidence>
<dbReference type="AlphaFoldDB" id="A0A0V0XD80"/>
<name>A0A0V0XD80_TRIPS</name>
<evidence type="ECO:0000313" key="3">
    <source>
        <dbReference type="Proteomes" id="UP000054815"/>
    </source>
</evidence>
<dbReference type="Proteomes" id="UP000054815">
    <property type="component" value="Unassembled WGS sequence"/>
</dbReference>
<feature type="region of interest" description="Disordered" evidence="1">
    <location>
        <begin position="57"/>
        <end position="127"/>
    </location>
</feature>
<feature type="compositionally biased region" description="Low complexity" evidence="1">
    <location>
        <begin position="57"/>
        <end position="74"/>
    </location>
</feature>
<dbReference type="EMBL" id="JYDU01000625">
    <property type="protein sequence ID" value="KRX85864.1"/>
    <property type="molecule type" value="Genomic_DNA"/>
</dbReference>
<protein>
    <submittedName>
        <fullName evidence="2">Uncharacterized protein</fullName>
    </submittedName>
</protein>
<comment type="caution">
    <text evidence="2">The sequence shown here is derived from an EMBL/GenBank/DDBJ whole genome shotgun (WGS) entry which is preliminary data.</text>
</comment>
<accession>A0A0V0XD80</accession>
<reference evidence="2 3" key="1">
    <citation type="submission" date="2015-01" db="EMBL/GenBank/DDBJ databases">
        <title>Evolution of Trichinella species and genotypes.</title>
        <authorList>
            <person name="Korhonen P.K."/>
            <person name="Edoardo P."/>
            <person name="Giuseppe L.R."/>
            <person name="Gasser R.B."/>
        </authorList>
    </citation>
    <scope>NUCLEOTIDE SEQUENCE [LARGE SCALE GENOMIC DNA]</scope>
    <source>
        <strain evidence="2">ISS141</strain>
    </source>
</reference>
<gene>
    <name evidence="2" type="ORF">T4E_3344</name>
</gene>
<proteinExistence type="predicted"/>
<sequence length="183" mass="19558">MEKRKAASLFRRMSGKRVSAEFGASALTTSVLHRSVSSVEGLCSSSVPCLYSSTSCYSSSNNNNTNNSGSSSSSIEQSRHGRSTRPSSLQGLKMDVVVAKTALKPTAPPPPPPPPRRKEPQGMPLSPLARCDQASLRTSKMLLSPAQSQSQSPLASGLLATGASRSRSFNCPKRVYCKPRRFL</sequence>